<proteinExistence type="predicted"/>
<feature type="non-terminal residue" evidence="1">
    <location>
        <position position="1"/>
    </location>
</feature>
<comment type="caution">
    <text evidence="1">The sequence shown here is derived from an EMBL/GenBank/DDBJ whole genome shotgun (WGS) entry which is preliminary data.</text>
</comment>
<dbReference type="Proteomes" id="UP000266841">
    <property type="component" value="Unassembled WGS sequence"/>
</dbReference>
<evidence type="ECO:0000313" key="1">
    <source>
        <dbReference type="EMBL" id="EJK74240.1"/>
    </source>
</evidence>
<reference evidence="1 2" key="1">
    <citation type="journal article" date="2012" name="Genome Biol.">
        <title>Genome and low-iron response of an oceanic diatom adapted to chronic iron limitation.</title>
        <authorList>
            <person name="Lommer M."/>
            <person name="Specht M."/>
            <person name="Roy A.S."/>
            <person name="Kraemer L."/>
            <person name="Andreson R."/>
            <person name="Gutowska M.A."/>
            <person name="Wolf J."/>
            <person name="Bergner S.V."/>
            <person name="Schilhabel M.B."/>
            <person name="Klostermeier U.C."/>
            <person name="Beiko R.G."/>
            <person name="Rosenstiel P."/>
            <person name="Hippler M."/>
            <person name="Laroche J."/>
        </authorList>
    </citation>
    <scope>NUCLEOTIDE SEQUENCE [LARGE SCALE GENOMIC DNA]</scope>
    <source>
        <strain evidence="1 2">CCMP1005</strain>
    </source>
</reference>
<sequence>NGNDGRLVDSLEFAGLAGKPDMSSTLSRWKGYVPRVMNITTHERVGFLQGSDGRARQAKRRLHSHWACHENDHTTPVAVVWSPSSVSGSAEALKVPADRSTSEPHMSACEPQFSELQISQLHDQLLRGSQGVAAIQIFDPMHRIFNNQTPRPQLDYDTKPKHESKAWEIGRAEETEMMGGGVEDHRTIVLDVKRPADHDGATREA</sequence>
<gene>
    <name evidence="1" type="ORF">THAOC_04092</name>
</gene>
<name>K0T9R7_THAOC</name>
<dbReference type="AlphaFoldDB" id="K0T9R7"/>
<dbReference type="EMBL" id="AGNL01003838">
    <property type="protein sequence ID" value="EJK74240.1"/>
    <property type="molecule type" value="Genomic_DNA"/>
</dbReference>
<keyword evidence="2" id="KW-1185">Reference proteome</keyword>
<organism evidence="1 2">
    <name type="scientific">Thalassiosira oceanica</name>
    <name type="common">Marine diatom</name>
    <dbReference type="NCBI Taxonomy" id="159749"/>
    <lineage>
        <taxon>Eukaryota</taxon>
        <taxon>Sar</taxon>
        <taxon>Stramenopiles</taxon>
        <taxon>Ochrophyta</taxon>
        <taxon>Bacillariophyta</taxon>
        <taxon>Coscinodiscophyceae</taxon>
        <taxon>Thalassiosirophycidae</taxon>
        <taxon>Thalassiosirales</taxon>
        <taxon>Thalassiosiraceae</taxon>
        <taxon>Thalassiosira</taxon>
    </lineage>
</organism>
<evidence type="ECO:0000313" key="2">
    <source>
        <dbReference type="Proteomes" id="UP000266841"/>
    </source>
</evidence>
<protein>
    <submittedName>
        <fullName evidence="1">Uncharacterized protein</fullName>
    </submittedName>
</protein>
<accession>K0T9R7</accession>